<evidence type="ECO:0000313" key="7">
    <source>
        <dbReference type="Proteomes" id="UP000688137"/>
    </source>
</evidence>
<dbReference type="InterPro" id="IPR033467">
    <property type="entry name" value="Tesmin/TSO1-like_CXC"/>
</dbReference>
<protein>
    <recommendedName>
        <fullName evidence="5">CRC domain-containing protein</fullName>
    </recommendedName>
</protein>
<dbReference type="SMART" id="SM01114">
    <property type="entry name" value="CXC"/>
    <property type="match status" value="2"/>
</dbReference>
<dbReference type="EMBL" id="CAJJDM010000047">
    <property type="protein sequence ID" value="CAD8071562.1"/>
    <property type="molecule type" value="Genomic_DNA"/>
</dbReference>
<evidence type="ECO:0000256" key="1">
    <source>
        <dbReference type="ARBA" id="ARBA00004123"/>
    </source>
</evidence>
<organism evidence="6 7">
    <name type="scientific">Paramecium primaurelia</name>
    <dbReference type="NCBI Taxonomy" id="5886"/>
    <lineage>
        <taxon>Eukaryota</taxon>
        <taxon>Sar</taxon>
        <taxon>Alveolata</taxon>
        <taxon>Ciliophora</taxon>
        <taxon>Intramacronucleata</taxon>
        <taxon>Oligohymenophorea</taxon>
        <taxon>Peniculida</taxon>
        <taxon>Parameciidae</taxon>
        <taxon>Paramecium</taxon>
    </lineage>
</organism>
<dbReference type="PROSITE" id="PS51634">
    <property type="entry name" value="CRC"/>
    <property type="match status" value="1"/>
</dbReference>
<comment type="subcellular location">
    <subcellularLocation>
        <location evidence="1">Nucleus</location>
    </subcellularLocation>
</comment>
<comment type="similarity">
    <text evidence="2">Belongs to the lin-54 family.</text>
</comment>
<sequence length="216" mass="25619">MSNPELSEENRPPKLLLVLSKCSEFSEIDLENKQSPKILKLRKLNSAIDNNDQLHFVINKQIDIDEKKQESPINESSKWQPCSCTKTNCLKMYCSCFHNGQICAEQCKCEDCKNTNKHFQKRDEAVEYIKKKAHRNKKVPQEKLFETKDIWGCNCKKTRCLKRYCECYIRQKTCTVECNCNHCENGKDEDLYNEIRRQNEQPQQSRRQRSRRQDNS</sequence>
<evidence type="ECO:0000256" key="2">
    <source>
        <dbReference type="ARBA" id="ARBA00007267"/>
    </source>
</evidence>
<dbReference type="InterPro" id="IPR028307">
    <property type="entry name" value="Lin-54_fam"/>
</dbReference>
<feature type="region of interest" description="Disordered" evidence="4">
    <location>
        <begin position="197"/>
        <end position="216"/>
    </location>
</feature>
<name>A0A8S1LZ67_PARPR</name>
<dbReference type="InterPro" id="IPR005172">
    <property type="entry name" value="CRC"/>
</dbReference>
<dbReference type="PANTHER" id="PTHR12446">
    <property type="entry name" value="TESMIN/TSO1-RELATED"/>
    <property type="match status" value="1"/>
</dbReference>
<evidence type="ECO:0000313" key="6">
    <source>
        <dbReference type="EMBL" id="CAD8071562.1"/>
    </source>
</evidence>
<dbReference type="Proteomes" id="UP000688137">
    <property type="component" value="Unassembled WGS sequence"/>
</dbReference>
<proteinExistence type="inferred from homology"/>
<evidence type="ECO:0000256" key="4">
    <source>
        <dbReference type="SAM" id="MobiDB-lite"/>
    </source>
</evidence>
<dbReference type="OMA" id="KTCTVEC"/>
<comment type="caution">
    <text evidence="6">The sequence shown here is derived from an EMBL/GenBank/DDBJ whole genome shotgun (WGS) entry which is preliminary data.</text>
</comment>
<dbReference type="Pfam" id="PF03638">
    <property type="entry name" value="TCR"/>
    <property type="match status" value="2"/>
</dbReference>
<keyword evidence="3" id="KW-0539">Nucleus</keyword>
<dbReference type="GO" id="GO:0005634">
    <property type="term" value="C:nucleus"/>
    <property type="evidence" value="ECO:0007669"/>
    <property type="project" value="UniProtKB-SubCell"/>
</dbReference>
<evidence type="ECO:0000259" key="5">
    <source>
        <dbReference type="PROSITE" id="PS51634"/>
    </source>
</evidence>
<feature type="domain" description="CRC" evidence="5">
    <location>
        <begin position="78"/>
        <end position="188"/>
    </location>
</feature>
<reference evidence="6" key="1">
    <citation type="submission" date="2021-01" db="EMBL/GenBank/DDBJ databases">
        <authorList>
            <consortium name="Genoscope - CEA"/>
            <person name="William W."/>
        </authorList>
    </citation>
    <scope>NUCLEOTIDE SEQUENCE</scope>
</reference>
<gene>
    <name evidence="6" type="ORF">PPRIM_AZ9-3.1.T0470243</name>
</gene>
<dbReference type="PANTHER" id="PTHR12446:SF34">
    <property type="entry name" value="PROTEIN LIN-54 HOMOLOG"/>
    <property type="match status" value="1"/>
</dbReference>
<evidence type="ECO:0000256" key="3">
    <source>
        <dbReference type="ARBA" id="ARBA00023242"/>
    </source>
</evidence>
<dbReference type="GO" id="GO:0006355">
    <property type="term" value="P:regulation of DNA-templated transcription"/>
    <property type="evidence" value="ECO:0007669"/>
    <property type="project" value="TreeGrafter"/>
</dbReference>
<accession>A0A8S1LZ67</accession>
<keyword evidence="7" id="KW-1185">Reference proteome</keyword>
<dbReference type="AlphaFoldDB" id="A0A8S1LZ67"/>